<gene>
    <name evidence="1" type="ORF">GCM10022222_00070</name>
</gene>
<evidence type="ECO:0008006" key="3">
    <source>
        <dbReference type="Google" id="ProtNLM"/>
    </source>
</evidence>
<organism evidence="1 2">
    <name type="scientific">Amycolatopsis ultiminotia</name>
    <dbReference type="NCBI Taxonomy" id="543629"/>
    <lineage>
        <taxon>Bacteria</taxon>
        <taxon>Bacillati</taxon>
        <taxon>Actinomycetota</taxon>
        <taxon>Actinomycetes</taxon>
        <taxon>Pseudonocardiales</taxon>
        <taxon>Pseudonocardiaceae</taxon>
        <taxon>Amycolatopsis</taxon>
    </lineage>
</organism>
<reference evidence="2" key="1">
    <citation type="journal article" date="2019" name="Int. J. Syst. Evol. Microbiol.">
        <title>The Global Catalogue of Microorganisms (GCM) 10K type strain sequencing project: providing services to taxonomists for standard genome sequencing and annotation.</title>
        <authorList>
            <consortium name="The Broad Institute Genomics Platform"/>
            <consortium name="The Broad Institute Genome Sequencing Center for Infectious Disease"/>
            <person name="Wu L."/>
            <person name="Ma J."/>
        </authorList>
    </citation>
    <scope>NUCLEOTIDE SEQUENCE [LARGE SCALE GENOMIC DNA]</scope>
    <source>
        <strain evidence="2">JCM 16898</strain>
    </source>
</reference>
<dbReference type="Proteomes" id="UP001500689">
    <property type="component" value="Unassembled WGS sequence"/>
</dbReference>
<sequence>MSMPYGDTGSGYSFTEGALTGIVGQLRDGEKVLDDTTSRVVLAVDAGASSAIVGTVLDDIMKMGVGAAGAAGGSAAKVHAANGAYDDIENNNAGQLKLNGQHDDDPDTQREIHVHG</sequence>
<evidence type="ECO:0000313" key="2">
    <source>
        <dbReference type="Proteomes" id="UP001500689"/>
    </source>
</evidence>
<dbReference type="EMBL" id="BAAAZN010000001">
    <property type="protein sequence ID" value="GAA3522296.1"/>
    <property type="molecule type" value="Genomic_DNA"/>
</dbReference>
<name>A0ABP6UWU4_9PSEU</name>
<protein>
    <recommendedName>
        <fullName evidence="3">Excreted virulence factor EspC, type VII ESX diderm</fullName>
    </recommendedName>
</protein>
<proteinExistence type="predicted"/>
<comment type="caution">
    <text evidence="1">The sequence shown here is derived from an EMBL/GenBank/DDBJ whole genome shotgun (WGS) entry which is preliminary data.</text>
</comment>
<dbReference type="RefSeq" id="WP_344854100.1">
    <property type="nucleotide sequence ID" value="NZ_BAAAZN010000001.1"/>
</dbReference>
<accession>A0ABP6UWU4</accession>
<evidence type="ECO:0000313" key="1">
    <source>
        <dbReference type="EMBL" id="GAA3522296.1"/>
    </source>
</evidence>
<keyword evidence="2" id="KW-1185">Reference proteome</keyword>